<accession>A0A2R6AAL3</accession>
<dbReference type="InterPro" id="IPR054939">
    <property type="entry name" value="KDG_KDGal_kin"/>
</dbReference>
<reference evidence="7 8" key="1">
    <citation type="submission" date="2017-04" db="EMBL/GenBank/DDBJ databases">
        <title>Novel microbial lineages endemic to geothermal iron-oxide mats fill important gaps in the evolutionary history of Archaea.</title>
        <authorList>
            <person name="Jay Z.J."/>
            <person name="Beam J.P."/>
            <person name="Dlakic M."/>
            <person name="Rusch D.B."/>
            <person name="Kozubal M.A."/>
            <person name="Inskeep W.P."/>
        </authorList>
    </citation>
    <scope>NUCLEOTIDE SEQUENCE [LARGE SCALE GENOMIC DNA]</scope>
    <source>
        <strain evidence="7">OSP_D</strain>
    </source>
</reference>
<organism evidence="7 8">
    <name type="scientific">Candidatus Marsarchaeota G1 archaeon OSP_D</name>
    <dbReference type="NCBI Taxonomy" id="1978155"/>
    <lineage>
        <taxon>Archaea</taxon>
        <taxon>Candidatus Marsarchaeota</taxon>
        <taxon>Candidatus Marsarchaeota group 1</taxon>
    </lineage>
</organism>
<proteinExistence type="inferred from homology"/>
<dbReference type="CDD" id="cd01166">
    <property type="entry name" value="KdgK"/>
    <property type="match status" value="1"/>
</dbReference>
<comment type="similarity">
    <text evidence="1">Belongs to the carbohydrate kinase PfkB family.</text>
</comment>
<evidence type="ECO:0000313" key="7">
    <source>
        <dbReference type="EMBL" id="PSN83345.1"/>
    </source>
</evidence>
<dbReference type="InterPro" id="IPR029056">
    <property type="entry name" value="Ribokinase-like"/>
</dbReference>
<dbReference type="PANTHER" id="PTHR43085:SF1">
    <property type="entry name" value="PSEUDOURIDINE KINASE-RELATED"/>
    <property type="match status" value="1"/>
</dbReference>
<dbReference type="GO" id="GO:0016301">
    <property type="term" value="F:kinase activity"/>
    <property type="evidence" value="ECO:0007669"/>
    <property type="project" value="UniProtKB-KW"/>
</dbReference>
<dbReference type="GO" id="GO:0005524">
    <property type="term" value="F:ATP binding"/>
    <property type="evidence" value="ECO:0007669"/>
    <property type="project" value="UniProtKB-KW"/>
</dbReference>
<evidence type="ECO:0000313" key="8">
    <source>
        <dbReference type="Proteomes" id="UP000240880"/>
    </source>
</evidence>
<dbReference type="AlphaFoldDB" id="A0A2R6AAL3"/>
<feature type="domain" description="Carbohydrate kinase PfkB" evidence="6">
    <location>
        <begin position="5"/>
        <end position="299"/>
    </location>
</feature>
<keyword evidence="4 7" id="KW-0418">Kinase</keyword>
<dbReference type="InterPro" id="IPR011611">
    <property type="entry name" value="PfkB_dom"/>
</dbReference>
<protein>
    <submittedName>
        <fullName evidence="7">Sugar kinase</fullName>
    </submittedName>
</protein>
<keyword evidence="5" id="KW-0067">ATP-binding</keyword>
<gene>
    <name evidence="7" type="ORF">B9Q01_05080</name>
</gene>
<keyword evidence="2" id="KW-0808">Transferase</keyword>
<evidence type="ECO:0000259" key="6">
    <source>
        <dbReference type="Pfam" id="PF00294"/>
    </source>
</evidence>
<comment type="caution">
    <text evidence="7">The sequence shown here is derived from an EMBL/GenBank/DDBJ whole genome shotgun (WGS) entry which is preliminary data.</text>
</comment>
<keyword evidence="3" id="KW-0547">Nucleotide-binding</keyword>
<sequence>MSSPKVLSLGEPLIQLNAINPGPLRHVTLFEKHVAGSEANFCVASVRFGCEATLIARVGVDEFGHNIVEWLRGKGVDVSRIVFDPIAPTGVYFVQRHYPVPYKSELVYYRKGSAGSRLNPDDVDERVVSGYDLLHITGITLAISESARLAVFKALKHAKRVSMDTNIRLKLWPSKEEAREVILRALERVEILITDPDDAAVLFGVSKFEEVLTALKGYPVRTLVFKRGTKGVVLSCDGKVYEQRAFDAPVEDPTGAGDALSGAFCALYLRGFSPLYALKSAVAAATLVVSVRGDQEAIPSQEDAERFLKAFEGR</sequence>
<dbReference type="NCBIfam" id="NF040938">
    <property type="entry name" value="KDG_KDGal_kin"/>
    <property type="match status" value="1"/>
</dbReference>
<evidence type="ECO:0000256" key="5">
    <source>
        <dbReference type="ARBA" id="ARBA00022840"/>
    </source>
</evidence>
<dbReference type="Proteomes" id="UP000240880">
    <property type="component" value="Unassembled WGS sequence"/>
</dbReference>
<evidence type="ECO:0000256" key="1">
    <source>
        <dbReference type="ARBA" id="ARBA00010688"/>
    </source>
</evidence>
<dbReference type="EMBL" id="NEXC01000027">
    <property type="protein sequence ID" value="PSN83345.1"/>
    <property type="molecule type" value="Genomic_DNA"/>
</dbReference>
<dbReference type="InterPro" id="IPR050306">
    <property type="entry name" value="PfkB_Carbo_kinase"/>
</dbReference>
<evidence type="ECO:0000256" key="3">
    <source>
        <dbReference type="ARBA" id="ARBA00022741"/>
    </source>
</evidence>
<evidence type="ECO:0000256" key="2">
    <source>
        <dbReference type="ARBA" id="ARBA00022679"/>
    </source>
</evidence>
<dbReference type="SUPFAM" id="SSF53613">
    <property type="entry name" value="Ribokinase-like"/>
    <property type="match status" value="1"/>
</dbReference>
<dbReference type="Pfam" id="PF00294">
    <property type="entry name" value="PfkB"/>
    <property type="match status" value="1"/>
</dbReference>
<name>A0A2R6AAL3_9ARCH</name>
<dbReference type="PANTHER" id="PTHR43085">
    <property type="entry name" value="HEXOKINASE FAMILY MEMBER"/>
    <property type="match status" value="1"/>
</dbReference>
<dbReference type="Gene3D" id="3.40.1190.20">
    <property type="match status" value="1"/>
</dbReference>
<evidence type="ECO:0000256" key="4">
    <source>
        <dbReference type="ARBA" id="ARBA00022777"/>
    </source>
</evidence>